<dbReference type="Pfam" id="PF00082">
    <property type="entry name" value="Peptidase_S8"/>
    <property type="match status" value="1"/>
</dbReference>
<dbReference type="Proteomes" id="UP000002533">
    <property type="component" value="Chromosome"/>
</dbReference>
<feature type="domain" description="CARDB" evidence="8">
    <location>
        <begin position="201"/>
        <end position="310"/>
    </location>
</feature>
<dbReference type="PROSITE" id="PS00137">
    <property type="entry name" value="SUBTILASE_HIS"/>
    <property type="match status" value="1"/>
</dbReference>
<evidence type="ECO:0000256" key="5">
    <source>
        <dbReference type="PROSITE-ProRule" id="PRU01240"/>
    </source>
</evidence>
<feature type="active site" description="Charge relay system" evidence="5">
    <location>
        <position position="1099"/>
    </location>
</feature>
<feature type="domain" description="CARDB" evidence="8">
    <location>
        <begin position="85"/>
        <end position="193"/>
    </location>
</feature>
<keyword evidence="2 5" id="KW-0645">Protease</keyword>
<dbReference type="InterPro" id="IPR022398">
    <property type="entry name" value="Peptidase_S8_His-AS"/>
</dbReference>
<gene>
    <name evidence="9" type="ordered locus">Ava_4226</name>
</gene>
<feature type="active site" description="Charge relay system" evidence="5">
    <location>
        <position position="1154"/>
    </location>
</feature>
<evidence type="ECO:0000256" key="6">
    <source>
        <dbReference type="RuleBase" id="RU003355"/>
    </source>
</evidence>
<dbReference type="eggNOG" id="COG1572">
    <property type="taxonomic scope" value="Bacteria"/>
</dbReference>
<dbReference type="PANTHER" id="PTHR43806">
    <property type="entry name" value="PEPTIDASE S8"/>
    <property type="match status" value="1"/>
</dbReference>
<dbReference type="PROSITE" id="PS51892">
    <property type="entry name" value="SUBTILASE"/>
    <property type="match status" value="1"/>
</dbReference>
<evidence type="ECO:0000313" key="9">
    <source>
        <dbReference type="EMBL" id="ABA23825.1"/>
    </source>
</evidence>
<dbReference type="InterPro" id="IPR050131">
    <property type="entry name" value="Peptidase_S8_subtilisin-like"/>
</dbReference>
<feature type="domain" description="CARDB" evidence="8">
    <location>
        <begin position="321"/>
        <end position="431"/>
    </location>
</feature>
<dbReference type="GeneID" id="58721778"/>
<dbReference type="PANTHER" id="PTHR43806:SF11">
    <property type="entry name" value="CEREVISIN-RELATED"/>
    <property type="match status" value="1"/>
</dbReference>
<dbReference type="InterPro" id="IPR017316">
    <property type="entry name" value="Pept_S8A_subtilisin_cyanobac-2"/>
</dbReference>
<dbReference type="PIRSF" id="PIRSF037902">
    <property type="entry name" value="Subtilisin_rel_Ava_4226"/>
    <property type="match status" value="1"/>
</dbReference>
<reference evidence="10" key="1">
    <citation type="journal article" date="2014" name="Stand. Genomic Sci.">
        <title>Complete genome sequence of Anabaena variabilis ATCC 29413.</title>
        <authorList>
            <person name="Thiel T."/>
            <person name="Pratte B.S."/>
            <person name="Zhong J."/>
            <person name="Goodwin L."/>
            <person name="Copeland A."/>
            <person name="Lucas S."/>
            <person name="Han C."/>
            <person name="Pitluck S."/>
            <person name="Land M.L."/>
            <person name="Kyrpides N.C."/>
            <person name="Woyke T."/>
        </authorList>
    </citation>
    <scope>NUCLEOTIDE SEQUENCE [LARGE SCALE GENOMIC DNA]</scope>
    <source>
        <strain evidence="10">ATCC 29413 / PCC 7937</strain>
    </source>
</reference>
<proteinExistence type="inferred from homology"/>
<dbReference type="EMBL" id="CP000117">
    <property type="protein sequence ID" value="ABA23825.1"/>
    <property type="molecule type" value="Genomic_DNA"/>
</dbReference>
<dbReference type="InterPro" id="IPR013783">
    <property type="entry name" value="Ig-like_fold"/>
</dbReference>
<organism evidence="9 10">
    <name type="scientific">Trichormus variabilis (strain ATCC 29413 / PCC 7937)</name>
    <name type="common">Anabaena variabilis</name>
    <dbReference type="NCBI Taxonomy" id="240292"/>
    <lineage>
        <taxon>Bacteria</taxon>
        <taxon>Bacillati</taxon>
        <taxon>Cyanobacteriota</taxon>
        <taxon>Cyanophyceae</taxon>
        <taxon>Nostocales</taxon>
        <taxon>Nostocaceae</taxon>
        <taxon>Trichormus</taxon>
    </lineage>
</organism>
<dbReference type="Pfam" id="PF07705">
    <property type="entry name" value="CARDB"/>
    <property type="match status" value="8"/>
</dbReference>
<dbReference type="Gene3D" id="2.60.40.10">
    <property type="entry name" value="Immunoglobulins"/>
    <property type="match status" value="8"/>
</dbReference>
<dbReference type="InterPro" id="IPR036852">
    <property type="entry name" value="Peptidase_S8/S53_dom_sf"/>
</dbReference>
<feature type="domain" description="CARDB" evidence="8">
    <location>
        <begin position="794"/>
        <end position="904"/>
    </location>
</feature>
<dbReference type="eggNOG" id="COG1404">
    <property type="taxonomic scope" value="Bacteria"/>
</dbReference>
<dbReference type="GO" id="GO:0006508">
    <property type="term" value="P:proteolysis"/>
    <property type="evidence" value="ECO:0007669"/>
    <property type="project" value="UniProtKB-KW"/>
</dbReference>
<dbReference type="InterPro" id="IPR023828">
    <property type="entry name" value="Peptidase_S8_Ser-AS"/>
</dbReference>
<feature type="domain" description="CARDB" evidence="8">
    <location>
        <begin position="439"/>
        <end position="548"/>
    </location>
</feature>
<evidence type="ECO:0000256" key="3">
    <source>
        <dbReference type="ARBA" id="ARBA00022801"/>
    </source>
</evidence>
<protein>
    <submittedName>
        <fullName evidence="9">Peptidase S8 and S53, subtilisin, kexin, sedolisin</fullName>
        <ecNumber evidence="9">3.4.21.66</ecNumber>
    </submittedName>
</protein>
<dbReference type="SUPFAM" id="SSF52743">
    <property type="entry name" value="Subtilisin-like"/>
    <property type="match status" value="1"/>
</dbReference>
<evidence type="ECO:0000259" key="8">
    <source>
        <dbReference type="Pfam" id="PF07705"/>
    </source>
</evidence>
<dbReference type="PRINTS" id="PR00723">
    <property type="entry name" value="SUBTILISIN"/>
</dbReference>
<name>Q3M5B1_TRIV2</name>
<dbReference type="PROSITE" id="PS00136">
    <property type="entry name" value="SUBTILASE_ASP"/>
    <property type="match status" value="1"/>
</dbReference>
<dbReference type="PROSITE" id="PS00138">
    <property type="entry name" value="SUBTILASE_SER"/>
    <property type="match status" value="1"/>
</dbReference>
<feature type="domain" description="CARDB" evidence="8">
    <location>
        <begin position="556"/>
        <end position="665"/>
    </location>
</feature>
<dbReference type="GO" id="GO:0004252">
    <property type="term" value="F:serine-type endopeptidase activity"/>
    <property type="evidence" value="ECO:0007669"/>
    <property type="project" value="UniProtKB-UniRule"/>
</dbReference>
<sequence>MSVTREYNNLNRLDNLSDALSSASNSRIFNSNKDYFPLDTAVSSIIGSSYIAEATGVLASNSYASNDLSRSNLGNTNFTQASLLPDLTAPIGSIPTSANVGSSIQINYQVRNQGSASAGGSFTNFYLSPDFNLDSSDRYLGFDYVSGLAVGASSQKSATLTIGSNINPGNYYLIYYVDGDGYVSESNENNNIFGAAISITQPDLTVLNASIPTSARVGSSIQINYQVRNQGNGSAGDSNTKFYLSPDLNIDSSDFYLGLDYVSGLAAGASRQESATFTIGSNINPGNYYLIYYADADGYVSESNENNNAFGTLINITSAGNPDLIIQNPTAPTTASVGNTIQLSYQVRNQGLGNAVASTTRFYLSRDTTFSTDDVLLGSDSVASIAAGAVSSETASIVIANSIAAGNYHLLFRTDADNNLAESNETNNLVSRTITINTADLIVQNPTAPTTASVGNTIQLSYQVRNQGAGNAVASTTRFYLSRDTTFSTDDVLLGSDSVASIAAGAVSSETASIVIANSIAAGNYHLLFRTDADNNLAESNETNNVVSRTITINTADLIVQNATAPTTASVGSAIALSYQVRNQGAGNAVASTTRFYLSRDTTFSTDDVLLGSDSVASIAAGAVSSETASIVIANSIAGGNYHLLFRTDADSTVAESNETNNIVSRAITINGPRPDLIIQNISAPSIVDPGNIFTLNYQVANQGTASAGNHRTKIYLSRDTTLSSDDILLASDPNYFYPVLNAGTYSSESYLLSISRDINFGNYHLLLQADGNDEISESNESNNVTAKAITIAAPDLIVQNPSAPASANIGTTISLSYQLKNQGNGNAGFHFTNFYLSQDQTLSNDDVYLGFDAISSLAPSVVASRSTSLTIRSNTVPGNYYLLYKADGDGTIRESNENNNVAARAITITAPDLVIENATSAGSAAIGATLQVNYQLKNQGNGTAGGSKTSFYLSRDGAFGDDDIYLGMETQASASVTPGASISRSTAITLDPTINPGQYYLIFRADGAGSVAESNEGNNGLYITAPINITPINGGGFNSTTGYGLVNAAAAVAKALNQSTFADVADLGGNDWGADAIKAPEVWARGYTGQGVIVAVVDSGVDYTHPDLSANMWRNSRETAGNGIDDDGNGFIDDVYGWNFFGNNNNPLDDNGHGTHVAGTIAAVRNTFGVTGIAYNAKIMALKALGGPQGTGSDDMVANSIRYAANNGARVINLSLGGSNPAPDILSAIQYAISKGAIVVSASGNEGQSLPGYPARYADQFGIAVGAVNYNRTLTDFSNRAGTTPLAYVTAPGAYDDFFGIGIYSTIPGGGYGLKPGTSMAAPHVAGVVALMLSARNNLTDAQVRQILTSTAANGGTLPSANLSTLSNTGSSNTTLSGLTSSYTSASLVEISNWTTIAREQSNTIDLANLRRTFAYYQDSRDYQGVLSSQEVDIDEESINKRRRNTPKTVRIS</sequence>
<dbReference type="HOGENOM" id="CLU_004642_0_0_3"/>
<keyword evidence="3 5" id="KW-0378">Hydrolase</keyword>
<dbReference type="RefSeq" id="WP_011320906.1">
    <property type="nucleotide sequence ID" value="NC_007413.1"/>
</dbReference>
<dbReference type="STRING" id="240292.Ava_4226"/>
<evidence type="ECO:0000256" key="1">
    <source>
        <dbReference type="ARBA" id="ARBA00011073"/>
    </source>
</evidence>
<feature type="active site" description="Charge relay system" evidence="5">
    <location>
        <position position="1320"/>
    </location>
</feature>
<dbReference type="Gene3D" id="3.40.50.200">
    <property type="entry name" value="Peptidase S8/S53 domain"/>
    <property type="match status" value="1"/>
</dbReference>
<dbReference type="InterPro" id="IPR000209">
    <property type="entry name" value="Peptidase_S8/S53_dom"/>
</dbReference>
<dbReference type="InterPro" id="IPR015500">
    <property type="entry name" value="Peptidase_S8_subtilisin-rel"/>
</dbReference>
<evidence type="ECO:0000256" key="2">
    <source>
        <dbReference type="ARBA" id="ARBA00022670"/>
    </source>
</evidence>
<accession>Q3M5B1</accession>
<comment type="similarity">
    <text evidence="1 5 6">Belongs to the peptidase S8 family.</text>
</comment>
<dbReference type="CDD" id="cd07473">
    <property type="entry name" value="Peptidases_S8_Subtilisin_like"/>
    <property type="match status" value="1"/>
</dbReference>
<dbReference type="InterPro" id="IPR034204">
    <property type="entry name" value="PfSUB1-like_cat_dom"/>
</dbReference>
<feature type="domain" description="CARDB" evidence="8">
    <location>
        <begin position="674"/>
        <end position="787"/>
    </location>
</feature>
<evidence type="ECO:0000256" key="4">
    <source>
        <dbReference type="ARBA" id="ARBA00022825"/>
    </source>
</evidence>
<dbReference type="KEGG" id="ava:Ava_4226"/>
<feature type="domain" description="Peptidase S8/S53" evidence="7">
    <location>
        <begin position="1090"/>
        <end position="1356"/>
    </location>
</feature>
<evidence type="ECO:0000259" key="7">
    <source>
        <dbReference type="Pfam" id="PF00082"/>
    </source>
</evidence>
<feature type="domain" description="CARDB" evidence="8">
    <location>
        <begin position="911"/>
        <end position="1021"/>
    </location>
</feature>
<keyword evidence="4 5" id="KW-0720">Serine protease</keyword>
<dbReference type="InterPro" id="IPR011635">
    <property type="entry name" value="CARDB"/>
</dbReference>
<dbReference type="InterPro" id="IPR023827">
    <property type="entry name" value="Peptidase_S8_Asp-AS"/>
</dbReference>
<dbReference type="EC" id="3.4.21.66" evidence="9"/>
<evidence type="ECO:0000313" key="10">
    <source>
        <dbReference type="Proteomes" id="UP000002533"/>
    </source>
</evidence>